<gene>
    <name evidence="1" type="ORF">JMF97_28570</name>
</gene>
<proteinExistence type="predicted"/>
<evidence type="ECO:0000313" key="1">
    <source>
        <dbReference type="EMBL" id="MBL6280122.1"/>
    </source>
</evidence>
<dbReference type="EMBL" id="JAETXL010000015">
    <property type="protein sequence ID" value="MBL6280122.1"/>
    <property type="molecule type" value="Genomic_DNA"/>
</dbReference>
<name>A0ABS1UUS9_9ACTN</name>
<accession>A0ABS1UUS9</accession>
<dbReference type="Proteomes" id="UP000661193">
    <property type="component" value="Unassembled WGS sequence"/>
</dbReference>
<organism evidence="1 2">
    <name type="scientific">Micromonospora fiedleri</name>
    <dbReference type="NCBI Taxonomy" id="1157498"/>
    <lineage>
        <taxon>Bacteria</taxon>
        <taxon>Bacillati</taxon>
        <taxon>Actinomycetota</taxon>
        <taxon>Actinomycetes</taxon>
        <taxon>Micromonosporales</taxon>
        <taxon>Micromonosporaceae</taxon>
        <taxon>Micromonospora</taxon>
    </lineage>
</organism>
<keyword evidence="2" id="KW-1185">Reference proteome</keyword>
<dbReference type="RefSeq" id="WP_203224351.1">
    <property type="nucleotide sequence ID" value="NZ_JAETXL010000015.1"/>
</dbReference>
<reference evidence="1 2" key="1">
    <citation type="submission" date="2021-01" db="EMBL/GenBank/DDBJ databases">
        <title>Genome sequencing of Micromonospora fiedleri MG-37.</title>
        <authorList>
            <person name="Moreland P.E.J."/>
            <person name="Stach J.E.M."/>
        </authorList>
    </citation>
    <scope>NUCLEOTIDE SEQUENCE [LARGE SCALE GENOMIC DNA]</scope>
    <source>
        <strain evidence="1 2">MG-37</strain>
    </source>
</reference>
<protein>
    <submittedName>
        <fullName evidence="1">Uncharacterized protein</fullName>
    </submittedName>
</protein>
<sequence>MTAPVVAVPQLDSEQAARIRAAWEQLSRQFAEAFEALRKLFGQIGAALRRALAPLVRLADQRRVRLRVMHLAYRRRMRHRRRRAR</sequence>
<evidence type="ECO:0000313" key="2">
    <source>
        <dbReference type="Proteomes" id="UP000661193"/>
    </source>
</evidence>
<comment type="caution">
    <text evidence="1">The sequence shown here is derived from an EMBL/GenBank/DDBJ whole genome shotgun (WGS) entry which is preliminary data.</text>
</comment>